<dbReference type="Proteomes" id="UP000531659">
    <property type="component" value="Unassembled WGS sequence"/>
</dbReference>
<dbReference type="NCBIfam" id="TIGR02532">
    <property type="entry name" value="IV_pilin_GFxxxE"/>
    <property type="match status" value="1"/>
</dbReference>
<dbReference type="AlphaFoldDB" id="A0A7Y3WSG8"/>
<sequence>MNKIKQKNILLNRKGMTLIELIVSMAILAIILVPFMNMFLQSTVTNKKSETILDATYVAQSNMENIYSISKSKTFIAGRSQLIDNDGFIETGELTDNDYNYTKNVTGYFIKVQIMRIDGKGNLVKLLVKIYDNSSMSKLESQMETIIPWND</sequence>
<gene>
    <name evidence="2" type="ORF">HLQ16_08545</name>
</gene>
<keyword evidence="1" id="KW-0472">Membrane</keyword>
<organism evidence="2 3">
    <name type="scientific">Clostridium estertheticum</name>
    <dbReference type="NCBI Taxonomy" id="238834"/>
    <lineage>
        <taxon>Bacteria</taxon>
        <taxon>Bacillati</taxon>
        <taxon>Bacillota</taxon>
        <taxon>Clostridia</taxon>
        <taxon>Eubacteriales</taxon>
        <taxon>Clostridiaceae</taxon>
        <taxon>Clostridium</taxon>
    </lineage>
</organism>
<evidence type="ECO:0000313" key="2">
    <source>
        <dbReference type="EMBL" id="NNU75975.1"/>
    </source>
</evidence>
<evidence type="ECO:0000313" key="3">
    <source>
        <dbReference type="Proteomes" id="UP000531659"/>
    </source>
</evidence>
<feature type="transmembrane region" description="Helical" evidence="1">
    <location>
        <begin position="21"/>
        <end position="40"/>
    </location>
</feature>
<dbReference type="InterPro" id="IPR012902">
    <property type="entry name" value="N_methyl_site"/>
</dbReference>
<dbReference type="RefSeq" id="WP_171296702.1">
    <property type="nucleotide sequence ID" value="NZ_CP087098.1"/>
</dbReference>
<keyword evidence="1" id="KW-1133">Transmembrane helix</keyword>
<evidence type="ECO:0000256" key="1">
    <source>
        <dbReference type="SAM" id="Phobius"/>
    </source>
</evidence>
<reference evidence="2 3" key="1">
    <citation type="submission" date="2020-05" db="EMBL/GenBank/DDBJ databases">
        <title>Complete genome of Clostridium estertheticum subspecies estertheticum, isolated from Vacuum packed lamb meat from New Zealand imported to Switzerland.</title>
        <authorList>
            <person name="Wambui J."/>
            <person name="Stevens M.J.A."/>
            <person name="Stephan R."/>
        </authorList>
    </citation>
    <scope>NUCLEOTIDE SEQUENCE [LARGE SCALE GENOMIC DNA]</scope>
    <source>
        <strain evidence="2 3">CEST001</strain>
    </source>
</reference>
<name>A0A7Y3WSG8_9CLOT</name>
<protein>
    <submittedName>
        <fullName evidence="2">Type II secretion system protein</fullName>
    </submittedName>
</protein>
<dbReference type="Pfam" id="PF07963">
    <property type="entry name" value="N_methyl"/>
    <property type="match status" value="1"/>
</dbReference>
<accession>A0A7Y3WSG8</accession>
<proteinExistence type="predicted"/>
<comment type="caution">
    <text evidence="2">The sequence shown here is derived from an EMBL/GenBank/DDBJ whole genome shotgun (WGS) entry which is preliminary data.</text>
</comment>
<dbReference type="EMBL" id="JABEYB010000005">
    <property type="protein sequence ID" value="NNU75975.1"/>
    <property type="molecule type" value="Genomic_DNA"/>
</dbReference>
<keyword evidence="1" id="KW-0812">Transmembrane</keyword>